<sequence length="208" mass="23362">MSSNIGVEHFWTRSDYSDPAPAVWSPITNDFTRRQSDSQGLWAQSSRKLLDRTGSWSNISKNPGDQFLAGYKDRCTFVQGNSETNADRTRRECVQIKHAAASDLYLIPELDGNVLRNQSYLHFYNAALLGPSLLNENWLIPEAEGLADDELLLGMSCGYYNERGPKRKQAYIWQCCNCGQGGISIKSEACRSCGYPRCAYCPVSKVRI</sequence>
<name>A0AAD8V5H0_9PEZI</name>
<dbReference type="AlphaFoldDB" id="A0AAD8V5H0"/>
<accession>A0AAD8V5H0</accession>
<gene>
    <name evidence="1" type="ORF">LY79DRAFT_551674</name>
</gene>
<dbReference type="RefSeq" id="XP_060414975.1">
    <property type="nucleotide sequence ID" value="XM_060557666.1"/>
</dbReference>
<reference evidence="1" key="1">
    <citation type="submission" date="2021-06" db="EMBL/GenBank/DDBJ databases">
        <title>Comparative genomics, transcriptomics and evolutionary studies reveal genomic signatures of adaptation to plant cell wall in hemibiotrophic fungi.</title>
        <authorList>
            <consortium name="DOE Joint Genome Institute"/>
            <person name="Baroncelli R."/>
            <person name="Diaz J.F."/>
            <person name="Benocci T."/>
            <person name="Peng M."/>
            <person name="Battaglia E."/>
            <person name="Haridas S."/>
            <person name="Andreopoulos W."/>
            <person name="Labutti K."/>
            <person name="Pangilinan J."/>
            <person name="Floch G.L."/>
            <person name="Makela M.R."/>
            <person name="Henrissat B."/>
            <person name="Grigoriev I.V."/>
            <person name="Crouch J.A."/>
            <person name="De Vries R.P."/>
            <person name="Sukno S.A."/>
            <person name="Thon M.R."/>
        </authorList>
    </citation>
    <scope>NUCLEOTIDE SEQUENCE</scope>
    <source>
        <strain evidence="1">CBS 125086</strain>
    </source>
</reference>
<organism evidence="1 2">
    <name type="scientific">Colletotrichum navitas</name>
    <dbReference type="NCBI Taxonomy" id="681940"/>
    <lineage>
        <taxon>Eukaryota</taxon>
        <taxon>Fungi</taxon>
        <taxon>Dikarya</taxon>
        <taxon>Ascomycota</taxon>
        <taxon>Pezizomycotina</taxon>
        <taxon>Sordariomycetes</taxon>
        <taxon>Hypocreomycetidae</taxon>
        <taxon>Glomerellales</taxon>
        <taxon>Glomerellaceae</taxon>
        <taxon>Colletotrichum</taxon>
        <taxon>Colletotrichum graminicola species complex</taxon>
    </lineage>
</organism>
<evidence type="ECO:0000313" key="2">
    <source>
        <dbReference type="Proteomes" id="UP001230504"/>
    </source>
</evidence>
<keyword evidence="2" id="KW-1185">Reference proteome</keyword>
<comment type="caution">
    <text evidence="1">The sequence shown here is derived from an EMBL/GenBank/DDBJ whole genome shotgun (WGS) entry which is preliminary data.</text>
</comment>
<dbReference type="EMBL" id="JAHLJV010000024">
    <property type="protein sequence ID" value="KAK1593689.1"/>
    <property type="molecule type" value="Genomic_DNA"/>
</dbReference>
<dbReference type="Proteomes" id="UP001230504">
    <property type="component" value="Unassembled WGS sequence"/>
</dbReference>
<protein>
    <submittedName>
        <fullName evidence="1">Uncharacterized protein</fullName>
    </submittedName>
</protein>
<proteinExistence type="predicted"/>
<dbReference type="GeneID" id="85441906"/>
<evidence type="ECO:0000313" key="1">
    <source>
        <dbReference type="EMBL" id="KAK1593689.1"/>
    </source>
</evidence>